<comment type="caution">
    <text evidence="2">The sequence shown here is derived from an EMBL/GenBank/DDBJ whole genome shotgun (WGS) entry which is preliminary data.</text>
</comment>
<feature type="compositionally biased region" description="Gly residues" evidence="1">
    <location>
        <begin position="194"/>
        <end position="205"/>
    </location>
</feature>
<dbReference type="Proteomes" id="UP000823749">
    <property type="component" value="Chromosome 11"/>
</dbReference>
<organism evidence="2 3">
    <name type="scientific">Rhododendron griersonianum</name>
    <dbReference type="NCBI Taxonomy" id="479676"/>
    <lineage>
        <taxon>Eukaryota</taxon>
        <taxon>Viridiplantae</taxon>
        <taxon>Streptophyta</taxon>
        <taxon>Embryophyta</taxon>
        <taxon>Tracheophyta</taxon>
        <taxon>Spermatophyta</taxon>
        <taxon>Magnoliopsida</taxon>
        <taxon>eudicotyledons</taxon>
        <taxon>Gunneridae</taxon>
        <taxon>Pentapetalae</taxon>
        <taxon>asterids</taxon>
        <taxon>Ericales</taxon>
        <taxon>Ericaceae</taxon>
        <taxon>Ericoideae</taxon>
        <taxon>Rhodoreae</taxon>
        <taxon>Rhododendron</taxon>
    </lineage>
</organism>
<evidence type="ECO:0000313" key="2">
    <source>
        <dbReference type="EMBL" id="KAG5524147.1"/>
    </source>
</evidence>
<feature type="compositionally biased region" description="Polar residues" evidence="1">
    <location>
        <begin position="179"/>
        <end position="192"/>
    </location>
</feature>
<name>A0AAV6I9H4_9ERIC</name>
<reference evidence="2" key="1">
    <citation type="submission" date="2020-08" db="EMBL/GenBank/DDBJ databases">
        <title>Plant Genome Project.</title>
        <authorList>
            <person name="Zhang R.-G."/>
        </authorList>
    </citation>
    <scope>NUCLEOTIDE SEQUENCE</scope>
    <source>
        <strain evidence="2">WSP0</strain>
        <tissue evidence="2">Leaf</tissue>
    </source>
</reference>
<dbReference type="AlphaFoldDB" id="A0AAV6I9H4"/>
<gene>
    <name evidence="2" type="ORF">RHGRI_030969</name>
</gene>
<sequence length="212" mass="21612">MVEIRIQYPWKPLVCSDCLVFGHGISSCPQKAVHKEKGATKTTGALGKAGVPVVSTSGLEGGGSVLGLGSSDCVTENGVSSNFPTLDGFVGVEDLIPSSLHLLDKGGTQPVGTALVTDESNMFVVLDEAGIREVENGTTANGTAVELVTLPDDLFDEPKHGGADLIAEIAVDFSLAPPQISTSPLGPSQKGNVKSGGKGLSSKGGGGRKSRR</sequence>
<keyword evidence="3" id="KW-1185">Reference proteome</keyword>
<evidence type="ECO:0000256" key="1">
    <source>
        <dbReference type="SAM" id="MobiDB-lite"/>
    </source>
</evidence>
<protein>
    <recommendedName>
        <fullName evidence="4">DUF4283 domain-containing protein</fullName>
    </recommendedName>
</protein>
<dbReference type="PROSITE" id="PS51257">
    <property type="entry name" value="PROKAR_LIPOPROTEIN"/>
    <property type="match status" value="1"/>
</dbReference>
<proteinExistence type="predicted"/>
<dbReference type="EMBL" id="JACTNZ010000011">
    <property type="protein sequence ID" value="KAG5524147.1"/>
    <property type="molecule type" value="Genomic_DNA"/>
</dbReference>
<feature type="region of interest" description="Disordered" evidence="1">
    <location>
        <begin position="177"/>
        <end position="212"/>
    </location>
</feature>
<accession>A0AAV6I9H4</accession>
<evidence type="ECO:0008006" key="4">
    <source>
        <dbReference type="Google" id="ProtNLM"/>
    </source>
</evidence>
<evidence type="ECO:0000313" key="3">
    <source>
        <dbReference type="Proteomes" id="UP000823749"/>
    </source>
</evidence>